<evidence type="ECO:0000259" key="8">
    <source>
        <dbReference type="PROSITE" id="PS50928"/>
    </source>
</evidence>
<dbReference type="SUPFAM" id="SSF161098">
    <property type="entry name" value="MetI-like"/>
    <property type="match status" value="1"/>
</dbReference>
<comment type="subcellular location">
    <subcellularLocation>
        <location evidence="1 7">Cell membrane</location>
        <topology evidence="1 7">Multi-pass membrane protein</topology>
    </subcellularLocation>
</comment>
<evidence type="ECO:0000256" key="5">
    <source>
        <dbReference type="ARBA" id="ARBA00022989"/>
    </source>
</evidence>
<comment type="caution">
    <text evidence="9">The sequence shown here is derived from an EMBL/GenBank/DDBJ whole genome shotgun (WGS) entry which is preliminary data.</text>
</comment>
<evidence type="ECO:0000256" key="2">
    <source>
        <dbReference type="ARBA" id="ARBA00022448"/>
    </source>
</evidence>
<feature type="transmembrane region" description="Helical" evidence="7">
    <location>
        <begin position="12"/>
        <end position="37"/>
    </location>
</feature>
<keyword evidence="2 7" id="KW-0813">Transport</keyword>
<evidence type="ECO:0000313" key="9">
    <source>
        <dbReference type="EMBL" id="MDT0300897.1"/>
    </source>
</evidence>
<accession>A0ABU2KNR2</accession>
<organism evidence="9 10">
    <name type="scientific">Streptomonospora wellingtoniae</name>
    <dbReference type="NCBI Taxonomy" id="3075544"/>
    <lineage>
        <taxon>Bacteria</taxon>
        <taxon>Bacillati</taxon>
        <taxon>Actinomycetota</taxon>
        <taxon>Actinomycetes</taxon>
        <taxon>Streptosporangiales</taxon>
        <taxon>Nocardiopsidaceae</taxon>
        <taxon>Streptomonospora</taxon>
    </lineage>
</organism>
<evidence type="ECO:0000256" key="3">
    <source>
        <dbReference type="ARBA" id="ARBA00022475"/>
    </source>
</evidence>
<proteinExistence type="inferred from homology"/>
<sequence>MSEPRDRKAPLLLMPALLFFSVFALAPLVAAVCLSFLQWNGITPPQWIGLDNWARVLTDPLTLDSVRLTLLVIVLSWLLQTPASILLGVFLAGHQRYRAVLGIAYFLPLLFSAVAVGLIWQAILSPQGALNTLLRSVGADAIAQPWLGDPGTAIYAVIIVIAWQFIPLHTLLYQAAARQIPRQLYEAARIDGAGTLRQFFSITLPQLKYTLITSSILIVNGSITYFDIFFILTGGGPENSTRILPLHMYITAFQETRIGYGSAIAVLLVALGLVLSLALLRISGYSRMESQAEGA</sequence>
<keyword evidence="5 7" id="KW-1133">Transmembrane helix</keyword>
<comment type="similarity">
    <text evidence="7">Belongs to the binding-protein-dependent transport system permease family.</text>
</comment>
<evidence type="ECO:0000256" key="7">
    <source>
        <dbReference type="RuleBase" id="RU363032"/>
    </source>
</evidence>
<feature type="domain" description="ABC transmembrane type-1" evidence="8">
    <location>
        <begin position="66"/>
        <end position="279"/>
    </location>
</feature>
<dbReference type="InterPro" id="IPR035906">
    <property type="entry name" value="MetI-like_sf"/>
</dbReference>
<dbReference type="PROSITE" id="PS50928">
    <property type="entry name" value="ABC_TM1"/>
    <property type="match status" value="1"/>
</dbReference>
<reference evidence="10" key="1">
    <citation type="submission" date="2023-07" db="EMBL/GenBank/DDBJ databases">
        <title>30 novel species of actinomycetes from the DSMZ collection.</title>
        <authorList>
            <person name="Nouioui I."/>
        </authorList>
    </citation>
    <scope>NUCLEOTIDE SEQUENCE [LARGE SCALE GENOMIC DNA]</scope>
    <source>
        <strain evidence="10">DSM 45055</strain>
    </source>
</reference>
<keyword evidence="3" id="KW-1003">Cell membrane</keyword>
<keyword evidence="6 7" id="KW-0472">Membrane</keyword>
<protein>
    <submittedName>
        <fullName evidence="9">Sugar ABC transporter permease</fullName>
    </submittedName>
</protein>
<feature type="transmembrane region" description="Helical" evidence="7">
    <location>
        <begin position="209"/>
        <end position="232"/>
    </location>
</feature>
<feature type="transmembrane region" description="Helical" evidence="7">
    <location>
        <begin position="153"/>
        <end position="173"/>
    </location>
</feature>
<dbReference type="InterPro" id="IPR000515">
    <property type="entry name" value="MetI-like"/>
</dbReference>
<dbReference type="EMBL" id="JAVREK010000002">
    <property type="protein sequence ID" value="MDT0300897.1"/>
    <property type="molecule type" value="Genomic_DNA"/>
</dbReference>
<feature type="transmembrane region" description="Helical" evidence="7">
    <location>
        <begin position="68"/>
        <end position="92"/>
    </location>
</feature>
<evidence type="ECO:0000313" key="10">
    <source>
        <dbReference type="Proteomes" id="UP001183226"/>
    </source>
</evidence>
<keyword evidence="10" id="KW-1185">Reference proteome</keyword>
<dbReference type="Proteomes" id="UP001183226">
    <property type="component" value="Unassembled WGS sequence"/>
</dbReference>
<evidence type="ECO:0000256" key="6">
    <source>
        <dbReference type="ARBA" id="ARBA00023136"/>
    </source>
</evidence>
<dbReference type="Pfam" id="PF00528">
    <property type="entry name" value="BPD_transp_1"/>
    <property type="match status" value="1"/>
</dbReference>
<evidence type="ECO:0000256" key="4">
    <source>
        <dbReference type="ARBA" id="ARBA00022692"/>
    </source>
</evidence>
<dbReference type="RefSeq" id="WP_311543337.1">
    <property type="nucleotide sequence ID" value="NZ_JAVREK010000002.1"/>
</dbReference>
<feature type="transmembrane region" description="Helical" evidence="7">
    <location>
        <begin position="258"/>
        <end position="280"/>
    </location>
</feature>
<feature type="transmembrane region" description="Helical" evidence="7">
    <location>
        <begin position="99"/>
        <end position="123"/>
    </location>
</feature>
<gene>
    <name evidence="9" type="ORF">RM446_02085</name>
</gene>
<evidence type="ECO:0000256" key="1">
    <source>
        <dbReference type="ARBA" id="ARBA00004651"/>
    </source>
</evidence>
<keyword evidence="4 7" id="KW-0812">Transmembrane</keyword>
<dbReference type="Gene3D" id="1.10.3720.10">
    <property type="entry name" value="MetI-like"/>
    <property type="match status" value="1"/>
</dbReference>
<dbReference type="CDD" id="cd06261">
    <property type="entry name" value="TM_PBP2"/>
    <property type="match status" value="1"/>
</dbReference>
<name>A0ABU2KNR2_9ACTN</name>
<dbReference type="PANTHER" id="PTHR30193:SF37">
    <property type="entry name" value="INNER MEMBRANE ABC TRANSPORTER PERMEASE PROTEIN YCJO"/>
    <property type="match status" value="1"/>
</dbReference>
<dbReference type="PANTHER" id="PTHR30193">
    <property type="entry name" value="ABC TRANSPORTER PERMEASE PROTEIN"/>
    <property type="match status" value="1"/>
</dbReference>
<dbReference type="InterPro" id="IPR051393">
    <property type="entry name" value="ABC_transporter_permease"/>
</dbReference>